<dbReference type="Pfam" id="PF04099">
    <property type="entry name" value="Sybindin"/>
    <property type="match status" value="1"/>
</dbReference>
<keyword evidence="2 7" id="KW-0256">Endoplasmic reticulum</keyword>
<keyword evidence="4 7" id="KW-0333">Golgi apparatus</keyword>
<dbReference type="FunFam" id="3.30.450.70:FF:000004">
    <property type="entry name" value="Trafficking protein particle complex 1"/>
    <property type="match status" value="1"/>
</dbReference>
<accession>A0A7M5USI5</accession>
<evidence type="ECO:0000256" key="5">
    <source>
        <dbReference type="ARBA" id="ARBA00038167"/>
    </source>
</evidence>
<dbReference type="OrthoDB" id="246406at2759"/>
<protein>
    <recommendedName>
        <fullName evidence="7">Trafficking protein particle complex subunit</fullName>
    </recommendedName>
</protein>
<reference evidence="8" key="1">
    <citation type="submission" date="2021-01" db="UniProtKB">
        <authorList>
            <consortium name="EnsemblMetazoa"/>
        </authorList>
    </citation>
    <scope>IDENTIFICATION</scope>
</reference>
<comment type="subunit">
    <text evidence="6">Part of the multisubunit transport protein particle (TRAPP) complex. The heterodimer TRAPPC6B-TRAPPC3 interacts with TRAPPC1 likely providing a core for TRAPP complex formation.</text>
</comment>
<comment type="similarity">
    <text evidence="5">Belongs to the TRAPP small subunits family. BET5 subfamily.</text>
</comment>
<sequence>VVRIPLGAKIRQVEIDGQMIDRIKACTKMTIYNLYIFDRNGICLYYHDWQRKKSSNLPRDEEQKLMYGMIFSLKSFVTRMSPMDTKDAFGSYRTSTYKLNYLEVPTGLKIVLNTDLNIGKIDDVLHEIYKIYVDYVVKNPLTEMGEPIESDLFVSKLNNYVQNQSIYF</sequence>
<dbReference type="GO" id="GO:0005794">
    <property type="term" value="C:Golgi apparatus"/>
    <property type="evidence" value="ECO:0007669"/>
    <property type="project" value="UniProtKB-SubCell"/>
</dbReference>
<name>A0A7M5USI5_9CNID</name>
<dbReference type="PANTHER" id="PTHR23249">
    <property type="entry name" value="TRAFFICKING PROTEIN PARTICLE COMPLEX SUBUNIT"/>
    <property type="match status" value="1"/>
</dbReference>
<dbReference type="Gene3D" id="3.30.450.70">
    <property type="match status" value="1"/>
</dbReference>
<keyword evidence="1 7" id="KW-0813">Transport</keyword>
<dbReference type="GO" id="GO:0006888">
    <property type="term" value="P:endoplasmic reticulum to Golgi vesicle-mediated transport"/>
    <property type="evidence" value="ECO:0007669"/>
    <property type="project" value="UniProtKB-UniRule"/>
</dbReference>
<comment type="subcellular location">
    <subcellularLocation>
        <location evidence="7">Endoplasmic reticulum</location>
    </subcellularLocation>
    <subcellularLocation>
        <location evidence="7">Golgi apparatus</location>
        <location evidence="7">cis-Golgi network</location>
    </subcellularLocation>
</comment>
<evidence type="ECO:0000256" key="2">
    <source>
        <dbReference type="ARBA" id="ARBA00022824"/>
    </source>
</evidence>
<evidence type="ECO:0000256" key="7">
    <source>
        <dbReference type="RuleBase" id="RU366065"/>
    </source>
</evidence>
<dbReference type="InterPro" id="IPR007233">
    <property type="entry name" value="TRAPPC"/>
</dbReference>
<dbReference type="GO" id="GO:0005783">
    <property type="term" value="C:endoplasmic reticulum"/>
    <property type="evidence" value="ECO:0007669"/>
    <property type="project" value="UniProtKB-SubCell"/>
</dbReference>
<keyword evidence="3 7" id="KW-0931">ER-Golgi transport</keyword>
<keyword evidence="9" id="KW-1185">Reference proteome</keyword>
<evidence type="ECO:0000313" key="9">
    <source>
        <dbReference type="Proteomes" id="UP000594262"/>
    </source>
</evidence>
<dbReference type="SMART" id="SM01399">
    <property type="entry name" value="Sybindin"/>
    <property type="match status" value="1"/>
</dbReference>
<proteinExistence type="inferred from homology"/>
<dbReference type="EnsemblMetazoa" id="CLYHEMT000672.1">
    <property type="protein sequence ID" value="CLYHEMP000672.1"/>
    <property type="gene ID" value="CLYHEMG000672"/>
</dbReference>
<evidence type="ECO:0000256" key="6">
    <source>
        <dbReference type="ARBA" id="ARBA00062874"/>
    </source>
</evidence>
<evidence type="ECO:0000256" key="4">
    <source>
        <dbReference type="ARBA" id="ARBA00023034"/>
    </source>
</evidence>
<evidence type="ECO:0000313" key="8">
    <source>
        <dbReference type="EnsemblMetazoa" id="CLYHEMP000672.1"/>
    </source>
</evidence>
<organism evidence="8 9">
    <name type="scientific">Clytia hemisphaerica</name>
    <dbReference type="NCBI Taxonomy" id="252671"/>
    <lineage>
        <taxon>Eukaryota</taxon>
        <taxon>Metazoa</taxon>
        <taxon>Cnidaria</taxon>
        <taxon>Hydrozoa</taxon>
        <taxon>Hydroidolina</taxon>
        <taxon>Leptothecata</taxon>
        <taxon>Obeliida</taxon>
        <taxon>Clytiidae</taxon>
        <taxon>Clytia</taxon>
    </lineage>
</organism>
<evidence type="ECO:0000256" key="3">
    <source>
        <dbReference type="ARBA" id="ARBA00022892"/>
    </source>
</evidence>
<dbReference type="CDD" id="cd14855">
    <property type="entry name" value="TRAPPC1_MUM2"/>
    <property type="match status" value="1"/>
</dbReference>
<dbReference type="AlphaFoldDB" id="A0A7M5USI5"/>
<dbReference type="SUPFAM" id="SSF64356">
    <property type="entry name" value="SNARE-like"/>
    <property type="match status" value="1"/>
</dbReference>
<evidence type="ECO:0000256" key="1">
    <source>
        <dbReference type="ARBA" id="ARBA00022448"/>
    </source>
</evidence>
<dbReference type="GO" id="GO:0030008">
    <property type="term" value="C:TRAPP complex"/>
    <property type="evidence" value="ECO:0007669"/>
    <property type="project" value="UniProtKB-UniRule"/>
</dbReference>
<dbReference type="PANTHER" id="PTHR23249:SF16">
    <property type="entry name" value="TRAFFICKING PROTEIN PARTICLE COMPLEX SUBUNIT 1"/>
    <property type="match status" value="1"/>
</dbReference>
<dbReference type="Proteomes" id="UP000594262">
    <property type="component" value="Unplaced"/>
</dbReference>
<dbReference type="InterPro" id="IPR011012">
    <property type="entry name" value="Longin-like_dom_sf"/>
</dbReference>